<name>D4AXK1_ARTBC</name>
<sequence>MYGSQNYQQPPWQQQPPLPPPPPLPPAGDHSNKWHGGDQSQHVQPQSTYNPNTYGPMPGTPSMDHAQQDTSRWGVRYNQQFGHQHQPSVHDQHNAPPPLPPRPSSAFEFSQAQAQNAPQQQQQQQQWQQPVQTSQPYYPPNHGVTAPEYPPVAPPPPPQSWQQQPPPADHSSYVANQNAPPQPPPLPLAYQAEIQRPASEWPTAPVYSQHPPTHRYDPVSQQQQQQQPHQAPYQHDQHQYQQQQPQQTPYQHDQQEQQQQQYQYPPPETQQQQQQQQPVVSPPAPPVPQNADNSGNSGYFQPPSGETRNHLHSPPPDGNLQQPLPPTSQPLEAQTPASSLAPAISPLAAQATVATSTPPPATTAAASSATPTASTGASALGFGGPSDWEHFNSAGEEVDDTAEFGARTKSPINKANTFELPSDPSHQAPVTSSQATSQQPANVTSGQVSPEQPSRSGSHVISPVDASNQPAKNQSGSVSGRLDSVSSIESNTPVDSKAIDGVIEAWSQPVISSSQHSTYSDAKPHQRSNTVSTFDYPRVTTPVSHIHASPQQSPMRTALRADVRPIQSIVTISDPYEDLDPWYKSSLTRYVTMLRKEMETESEEEKYKLFSAFMHKESKLRAILYNVENVLDQQPSVKPEPAPATNPVAASSSTTKDAPAPAPSQEVPTKISIPDPPTPGEQDDVISYSPGGLPRLASALTNQKKNNSGSDGLHRSASNPTRPQPTAGAASNQISNPNLGLSAHPNPSRSVSVPPESAVRPSTNTPPFTVEPPHAVYTPFRYNENSQKASHSTAASRPAYQGYSALRLASVESGRVMAQPSLQTPPAFTSERSVSRAEHDETFLGLIREKSVAYRSHRPGTSLSNRPALPKKGSPTITFEELQALVPGPPPRLESSSRVAIIGDEIEHFPEDFTFIEKTHEAWDNSATGRQAQVNAQRQARQEESETHIDSLFNDKEIGYSDINVLEDEFKQTEAQIQLNEERKEFDKYVEIVFSRVDERLASEIKRLQHLYNETSELLQPVGGKPSALGKFELSHAMRNAVDIFQKLELRHAKRVAAVLERERRRKKAERRYYVFLGETAALKQMEKEFTALEQKTLLDAAKARDERTNKLMDIFDDTSMRGIGENQRLLDDISAKINKFDTDLIRSTPSIVPAGGVKTLQNTLAFVKFLGANSESVLESFGVADRLLNNADYDVSVAEAKVADSNADIFCRLEEEKKKEDKKIEDDLQSRMSSIRASHRAIIMNIEEVLECVEQAVVSSEGSGAGASLTPPSGPSSRPQTTSSPSGICSSNTPPALGVGVPTPHAANTLTAEEQQQERLKKALEEAKRRNAEKGHV</sequence>
<dbReference type="EMBL" id="ABSU01000017">
    <property type="protein sequence ID" value="EFE32029.1"/>
    <property type="molecule type" value="Genomic_DNA"/>
</dbReference>
<dbReference type="STRING" id="663331.D4AXK1"/>
<organism evidence="2 3">
    <name type="scientific">Arthroderma benhamiae (strain ATCC MYA-4681 / CBS 112371)</name>
    <name type="common">Trichophyton mentagrophytes</name>
    <dbReference type="NCBI Taxonomy" id="663331"/>
    <lineage>
        <taxon>Eukaryota</taxon>
        <taxon>Fungi</taxon>
        <taxon>Dikarya</taxon>
        <taxon>Ascomycota</taxon>
        <taxon>Pezizomycotina</taxon>
        <taxon>Eurotiomycetes</taxon>
        <taxon>Eurotiomycetidae</taxon>
        <taxon>Onygenales</taxon>
        <taxon>Arthrodermataceae</taxon>
        <taxon>Trichophyton</taxon>
    </lineage>
</organism>
<dbReference type="KEGG" id="abe:ARB_00920"/>
<evidence type="ECO:0000256" key="1">
    <source>
        <dbReference type="SAM" id="MobiDB-lite"/>
    </source>
</evidence>
<dbReference type="RefSeq" id="XP_003012669.1">
    <property type="nucleotide sequence ID" value="XM_003012623.1"/>
</dbReference>
<feature type="compositionally biased region" description="Polar residues" evidence="1">
    <location>
        <begin position="38"/>
        <end position="53"/>
    </location>
</feature>
<feature type="compositionally biased region" description="Low complexity" evidence="1">
    <location>
        <begin position="218"/>
        <end position="279"/>
    </location>
</feature>
<feature type="region of interest" description="Disordered" evidence="1">
    <location>
        <begin position="635"/>
        <end position="774"/>
    </location>
</feature>
<feature type="compositionally biased region" description="Low complexity" evidence="1">
    <location>
        <begin position="111"/>
        <end position="136"/>
    </location>
</feature>
<feature type="compositionally biased region" description="Polar residues" evidence="1">
    <location>
        <begin position="77"/>
        <end position="87"/>
    </location>
</feature>
<feature type="compositionally biased region" description="Polar residues" evidence="1">
    <location>
        <begin position="290"/>
        <end position="299"/>
    </location>
</feature>
<protein>
    <submittedName>
        <fullName evidence="2">Uncharacterized protein</fullName>
    </submittedName>
</protein>
<dbReference type="HOGENOM" id="CLU_006512_0_0_1"/>
<feature type="compositionally biased region" description="Low complexity" evidence="1">
    <location>
        <begin position="336"/>
        <end position="379"/>
    </location>
</feature>
<dbReference type="OrthoDB" id="1883964at2759"/>
<feature type="compositionally biased region" description="Low complexity" evidence="1">
    <location>
        <begin position="1263"/>
        <end position="1287"/>
    </location>
</feature>
<dbReference type="GeneID" id="9522747"/>
<proteinExistence type="predicted"/>
<feature type="compositionally biased region" description="Pro residues" evidence="1">
    <location>
        <begin position="313"/>
        <end position="328"/>
    </location>
</feature>
<dbReference type="eggNOG" id="ENOG502S215">
    <property type="taxonomic scope" value="Eukaryota"/>
</dbReference>
<dbReference type="Proteomes" id="UP000008866">
    <property type="component" value="Unassembled WGS sequence"/>
</dbReference>
<feature type="compositionally biased region" description="Polar residues" evidence="1">
    <location>
        <begin position="424"/>
        <end position="492"/>
    </location>
</feature>
<evidence type="ECO:0000313" key="3">
    <source>
        <dbReference type="Proteomes" id="UP000008866"/>
    </source>
</evidence>
<feature type="region of interest" description="Disordered" evidence="1">
    <location>
        <begin position="1"/>
        <end position="492"/>
    </location>
</feature>
<dbReference type="OMA" id="YEDLDPW"/>
<comment type="caution">
    <text evidence="2">The sequence shown here is derived from an EMBL/GenBank/DDBJ whole genome shotgun (WGS) entry which is preliminary data.</text>
</comment>
<feature type="region of interest" description="Disordered" evidence="1">
    <location>
        <begin position="1263"/>
        <end position="1321"/>
    </location>
</feature>
<reference evidence="3" key="1">
    <citation type="journal article" date="2011" name="Genome Biol.">
        <title>Comparative and functional genomics provide insights into the pathogenicity of dermatophytic fungi.</title>
        <authorList>
            <person name="Burmester A."/>
            <person name="Shelest E."/>
            <person name="Gloeckner G."/>
            <person name="Heddergott C."/>
            <person name="Schindler S."/>
            <person name="Staib P."/>
            <person name="Heidel A."/>
            <person name="Felder M."/>
            <person name="Petzold A."/>
            <person name="Szafranski K."/>
            <person name="Feuermann M."/>
            <person name="Pedruzzi I."/>
            <person name="Priebe S."/>
            <person name="Groth M."/>
            <person name="Winkler R."/>
            <person name="Li W."/>
            <person name="Kniemeyer O."/>
            <person name="Schroeckh V."/>
            <person name="Hertweck C."/>
            <person name="Hube B."/>
            <person name="White T.C."/>
            <person name="Platzer M."/>
            <person name="Guthke R."/>
            <person name="Heitman J."/>
            <person name="Woestemeyer J."/>
            <person name="Zipfel P.F."/>
            <person name="Monod M."/>
            <person name="Brakhage A.A."/>
        </authorList>
    </citation>
    <scope>NUCLEOTIDE SEQUENCE [LARGE SCALE GENOMIC DNA]</scope>
    <source>
        <strain evidence="3">ATCC MYA-4681 / CBS 112371</strain>
    </source>
</reference>
<gene>
    <name evidence="2" type="ORF">ARB_00920</name>
</gene>
<feature type="compositionally biased region" description="Pro residues" evidence="1">
    <location>
        <begin position="148"/>
        <end position="168"/>
    </location>
</feature>
<feature type="compositionally biased region" description="Pro residues" evidence="1">
    <location>
        <begin position="13"/>
        <end position="26"/>
    </location>
</feature>
<evidence type="ECO:0000313" key="2">
    <source>
        <dbReference type="EMBL" id="EFE32029.1"/>
    </source>
</evidence>
<keyword evidence="3" id="KW-1185">Reference proteome</keyword>
<feature type="compositionally biased region" description="Polar residues" evidence="1">
    <location>
        <begin position="699"/>
        <end position="721"/>
    </location>
</feature>
<feature type="compositionally biased region" description="Polar residues" evidence="1">
    <location>
        <begin position="729"/>
        <end position="751"/>
    </location>
</feature>
<accession>D4AXK1</accession>